<dbReference type="EMBL" id="FXYE01000001">
    <property type="protein sequence ID" value="SMX31976.1"/>
    <property type="molecule type" value="Genomic_DNA"/>
</dbReference>
<keyword evidence="4" id="KW-1185">Reference proteome</keyword>
<dbReference type="OrthoDB" id="4446543at2"/>
<evidence type="ECO:0000256" key="1">
    <source>
        <dbReference type="SAM" id="Coils"/>
    </source>
</evidence>
<evidence type="ECO:0000313" key="3">
    <source>
        <dbReference type="EMBL" id="SMX31976.1"/>
    </source>
</evidence>
<dbReference type="AlphaFoldDB" id="A0A238JQE4"/>
<dbReference type="Pfam" id="PF04233">
    <property type="entry name" value="Phage_Mu_F"/>
    <property type="match status" value="1"/>
</dbReference>
<proteinExistence type="predicted"/>
<reference evidence="4" key="1">
    <citation type="submission" date="2017-05" db="EMBL/GenBank/DDBJ databases">
        <authorList>
            <person name="Rodrigo-Torres L."/>
            <person name="Arahal R. D."/>
            <person name="Lucena T."/>
        </authorList>
    </citation>
    <scope>NUCLEOTIDE SEQUENCE [LARGE SCALE GENOMIC DNA]</scope>
    <source>
        <strain evidence="4">CECT 8621</strain>
    </source>
</reference>
<name>A0A238JQE4_9RHOB</name>
<sequence length="543" mass="60242">MALDTPFVRFVRSGGKSEFTVSLDRLNRAPERKDASFNLAPYLQRFLELLEDADAGNAAFLSESLGDADGYNSGPLKQRIFDEFEARLTVTQAVYEREGHDRAGILSLIEVDIQANEAWLLRRFENELNEARQRAAGVTHYIWRSADDSKVRSSHAERDDRVFPWDHGFPDGLPGEAHNCRCYAEPAILNGQTILTGRPVSPDLADRISDAQGRGLARAGEDALVSTVTGIYDVLRFSYLGYRRLFGVITDEEEQERLTARQNILDALERLAELDRETAEQIAEEAASYFEAQHAELRLLDLEYRLGLTSEEALLRAYEDVAYLDASVLLGGTAFTAGAAKLGINLTRLRPTAALNALRAGRNRFDDMINTRRREVDTLVASRFADLEAQGHGPQRHEGAVTRQMLEDRVLRGIDPMTGTTTDGVTGGTHNTVRTATRITNEADFVAAEAQIRRSPDYRAARDEAMSRLGLRTRTTFEVSLPIEDVLGRDFHNAVEGIRRLGSVKNPTGIQTVDFGSGTVTAVYELLHTGEPSLVTLFPTGVR</sequence>
<feature type="coiled-coil region" evidence="1">
    <location>
        <begin position="257"/>
        <end position="285"/>
    </location>
</feature>
<dbReference type="Proteomes" id="UP000202922">
    <property type="component" value="Unassembled WGS sequence"/>
</dbReference>
<evidence type="ECO:0000259" key="2">
    <source>
        <dbReference type="Pfam" id="PF04233"/>
    </source>
</evidence>
<evidence type="ECO:0000313" key="4">
    <source>
        <dbReference type="Proteomes" id="UP000202922"/>
    </source>
</evidence>
<gene>
    <name evidence="3" type="ORF">COL8621_00670</name>
</gene>
<keyword evidence="1" id="KW-0175">Coiled coil</keyword>
<dbReference type="InterPro" id="IPR006528">
    <property type="entry name" value="Phage_head_morphogenesis_dom"/>
</dbReference>
<protein>
    <submittedName>
        <fullName evidence="3">Phage Mu protein F like protein</fullName>
    </submittedName>
</protein>
<feature type="domain" description="Phage head morphogenesis" evidence="2">
    <location>
        <begin position="130"/>
        <end position="183"/>
    </location>
</feature>
<organism evidence="3 4">
    <name type="scientific">Actibacterium lipolyticum</name>
    <dbReference type="NCBI Taxonomy" id="1524263"/>
    <lineage>
        <taxon>Bacteria</taxon>
        <taxon>Pseudomonadati</taxon>
        <taxon>Pseudomonadota</taxon>
        <taxon>Alphaproteobacteria</taxon>
        <taxon>Rhodobacterales</taxon>
        <taxon>Roseobacteraceae</taxon>
        <taxon>Actibacterium</taxon>
    </lineage>
</organism>
<dbReference type="RefSeq" id="WP_093965884.1">
    <property type="nucleotide sequence ID" value="NZ_FXYE01000001.1"/>
</dbReference>
<accession>A0A238JQE4</accession>